<name>A0A0F7JM86_9DEIO</name>
<dbReference type="Gene3D" id="3.40.50.300">
    <property type="entry name" value="P-loop containing nucleotide triphosphate hydrolases"/>
    <property type="match status" value="2"/>
</dbReference>
<dbReference type="PANTHER" id="PTHR11070:SF45">
    <property type="entry name" value="DNA 3'-5' HELICASE"/>
    <property type="match status" value="1"/>
</dbReference>
<evidence type="ECO:0000256" key="5">
    <source>
        <dbReference type="ARBA" id="ARBA00022840"/>
    </source>
</evidence>
<gene>
    <name evidence="12" type="ORF">SY84_06385</name>
</gene>
<organism evidence="12 13">
    <name type="scientific">Deinococcus soli</name>
    <name type="common">ex Cha et al. 2016</name>
    <dbReference type="NCBI Taxonomy" id="1309411"/>
    <lineage>
        <taxon>Bacteria</taxon>
        <taxon>Thermotogati</taxon>
        <taxon>Deinococcota</taxon>
        <taxon>Deinococci</taxon>
        <taxon>Deinococcales</taxon>
        <taxon>Deinococcaceae</taxon>
        <taxon>Deinococcus</taxon>
    </lineage>
</organism>
<keyword evidence="3 10" id="KW-0378">Hydrolase</keyword>
<dbReference type="Proteomes" id="UP000034024">
    <property type="component" value="Chromosome"/>
</dbReference>
<keyword evidence="6" id="KW-0413">Isomerase</keyword>
<dbReference type="PATRIC" id="fig|1309411.5.peg.1306"/>
<keyword evidence="2 10" id="KW-0547">Nucleotide-binding</keyword>
<dbReference type="InterPro" id="IPR007712">
    <property type="entry name" value="RelE/ParE_toxin"/>
</dbReference>
<dbReference type="AlphaFoldDB" id="A0A0F7JM86"/>
<evidence type="ECO:0000256" key="2">
    <source>
        <dbReference type="ARBA" id="ARBA00022741"/>
    </source>
</evidence>
<feature type="domain" description="UvrD-like helicase ATP-binding" evidence="11">
    <location>
        <begin position="203"/>
        <end position="490"/>
    </location>
</feature>
<dbReference type="EC" id="5.6.2.4" evidence="8"/>
<evidence type="ECO:0000256" key="1">
    <source>
        <dbReference type="ARBA" id="ARBA00022649"/>
    </source>
</evidence>
<comment type="catalytic activity">
    <reaction evidence="9">
        <text>ATP + H2O = ADP + phosphate + H(+)</text>
        <dbReference type="Rhea" id="RHEA:13065"/>
        <dbReference type="ChEBI" id="CHEBI:15377"/>
        <dbReference type="ChEBI" id="CHEBI:15378"/>
        <dbReference type="ChEBI" id="CHEBI:30616"/>
        <dbReference type="ChEBI" id="CHEBI:43474"/>
        <dbReference type="ChEBI" id="CHEBI:456216"/>
        <dbReference type="EC" id="5.6.2.4"/>
    </reaction>
</comment>
<dbReference type="GO" id="GO:0003677">
    <property type="term" value="F:DNA binding"/>
    <property type="evidence" value="ECO:0007669"/>
    <property type="project" value="InterPro"/>
</dbReference>
<evidence type="ECO:0000256" key="8">
    <source>
        <dbReference type="ARBA" id="ARBA00034808"/>
    </source>
</evidence>
<evidence type="ECO:0000256" key="9">
    <source>
        <dbReference type="ARBA" id="ARBA00048988"/>
    </source>
</evidence>
<sequence length="672" mass="75050">MTAEQTVTPTFMHELGALPRRVHERVEKALAILKRDPTNAERQLDIRKLQQVDAWRIRIDDYRVLYQQQGHVLTFISVLPRKDVYRKLGIPDEDGLTVVPDVTLTPVAAPGQPTPLPHPLTAELLEAWRIRGHDAAVLSACRTEDDLLEVDLPYPVFSKVVDLLYSKKWQERLGQAAYILAKPTDLEDLVEGRLTTQLLKLDDQQRHLSAVGVEGGSAPIVVKGGPGSGKSTVALYRAKLLVERYPDARIAYTTYTNALVEASKEQLAVLLPDDPHAVRVSTVDSLAKGMLDQVEDIGVILGPTDALTAQIFDGIAANKPPALRRFSARYLLTEFFDVIELTGVDSEEAYLASPRAGRKSPISAAHRKLIWRLYTDFQVAVQDKGALTWATLRRRTLTAYEDGRLTPDFDFLIIDEAQDLSPITLRMLASMVKTPGGLYVTADANQTLYESSFTWDALKEGWPQAQVHVLTRNYRNSAEIVRAVADIRESLALEDSEAALTEGLASGPKPRVITVTAETEVQRLLDEIREACRTQKQPQRNVAILVAGTQHQAQDVGVSLAKALKAHKVKANYMSSRGLRLDADCIKVLNLYTSKGLEFPIVILWNVVDGVMPRDVTELPSEEQTEEQLKDRRLFYVGCSRAMRHLAVFTREGEESELLYELQESHWEMLKG</sequence>
<dbReference type="SUPFAM" id="SSF52540">
    <property type="entry name" value="P-loop containing nucleoside triphosphate hydrolases"/>
    <property type="match status" value="1"/>
</dbReference>
<evidence type="ECO:0000313" key="12">
    <source>
        <dbReference type="EMBL" id="AKH16747.1"/>
    </source>
</evidence>
<comment type="catalytic activity">
    <reaction evidence="7">
        <text>Couples ATP hydrolysis with the unwinding of duplex DNA by translocating in the 3'-5' direction.</text>
        <dbReference type="EC" id="5.6.2.4"/>
    </reaction>
</comment>
<dbReference type="KEGG" id="dch:SY84_06385"/>
<keyword evidence="13" id="KW-1185">Reference proteome</keyword>
<dbReference type="InterPro" id="IPR014016">
    <property type="entry name" value="UvrD-like_ATP-bd"/>
</dbReference>
<dbReference type="GO" id="GO:0016887">
    <property type="term" value="F:ATP hydrolysis activity"/>
    <property type="evidence" value="ECO:0007669"/>
    <property type="project" value="RHEA"/>
</dbReference>
<evidence type="ECO:0000256" key="4">
    <source>
        <dbReference type="ARBA" id="ARBA00022806"/>
    </source>
</evidence>
<keyword evidence="1" id="KW-1277">Toxin-antitoxin system</keyword>
<evidence type="ECO:0000313" key="13">
    <source>
        <dbReference type="Proteomes" id="UP000034024"/>
    </source>
</evidence>
<dbReference type="InterPro" id="IPR027417">
    <property type="entry name" value="P-loop_NTPase"/>
</dbReference>
<evidence type="ECO:0000256" key="7">
    <source>
        <dbReference type="ARBA" id="ARBA00034617"/>
    </source>
</evidence>
<dbReference type="GO" id="GO:0000725">
    <property type="term" value="P:recombinational repair"/>
    <property type="evidence" value="ECO:0007669"/>
    <property type="project" value="TreeGrafter"/>
</dbReference>
<protein>
    <recommendedName>
        <fullName evidence="8">DNA 3'-5' helicase</fullName>
        <ecNumber evidence="8">5.6.2.4</ecNumber>
    </recommendedName>
</protein>
<dbReference type="InterPro" id="IPR035093">
    <property type="entry name" value="RelE/ParE_toxin_dom_sf"/>
</dbReference>
<dbReference type="SUPFAM" id="SSF143011">
    <property type="entry name" value="RelE-like"/>
    <property type="match status" value="1"/>
</dbReference>
<keyword evidence="5 10" id="KW-0067">ATP-binding</keyword>
<evidence type="ECO:0000256" key="10">
    <source>
        <dbReference type="PROSITE-ProRule" id="PRU00560"/>
    </source>
</evidence>
<feature type="binding site" evidence="10">
    <location>
        <begin position="224"/>
        <end position="231"/>
    </location>
    <ligand>
        <name>ATP</name>
        <dbReference type="ChEBI" id="CHEBI:30616"/>
    </ligand>
</feature>
<dbReference type="GO" id="GO:0005524">
    <property type="term" value="F:ATP binding"/>
    <property type="evidence" value="ECO:0007669"/>
    <property type="project" value="UniProtKB-UniRule"/>
</dbReference>
<dbReference type="GO" id="GO:0043138">
    <property type="term" value="F:3'-5' DNA helicase activity"/>
    <property type="evidence" value="ECO:0007669"/>
    <property type="project" value="UniProtKB-EC"/>
</dbReference>
<evidence type="ECO:0000256" key="3">
    <source>
        <dbReference type="ARBA" id="ARBA00022801"/>
    </source>
</evidence>
<reference evidence="12 13" key="1">
    <citation type="submission" date="2015-01" db="EMBL/GenBank/DDBJ databases">
        <title>Deinococcus soli/N5/whole genome sequencing.</title>
        <authorList>
            <person name="Kim M.K."/>
            <person name="Srinivasan S."/>
            <person name="Lee J.-J."/>
        </authorList>
    </citation>
    <scope>NUCLEOTIDE SEQUENCE [LARGE SCALE GENOMIC DNA]</scope>
    <source>
        <strain evidence="12 13">N5</strain>
    </source>
</reference>
<dbReference type="Gene3D" id="3.30.2310.20">
    <property type="entry name" value="RelE-like"/>
    <property type="match status" value="1"/>
</dbReference>
<dbReference type="EMBL" id="CP011389">
    <property type="protein sequence ID" value="AKH16747.1"/>
    <property type="molecule type" value="Genomic_DNA"/>
</dbReference>
<dbReference type="InterPro" id="IPR000212">
    <property type="entry name" value="DNA_helicase_UvrD/REP"/>
</dbReference>
<dbReference type="Pfam" id="PF13361">
    <property type="entry name" value="UvrD_C"/>
    <property type="match status" value="1"/>
</dbReference>
<evidence type="ECO:0000259" key="11">
    <source>
        <dbReference type="PROSITE" id="PS51198"/>
    </source>
</evidence>
<accession>A0A0F7JM86</accession>
<keyword evidence="4 10" id="KW-0347">Helicase</keyword>
<evidence type="ECO:0000256" key="6">
    <source>
        <dbReference type="ARBA" id="ARBA00023235"/>
    </source>
</evidence>
<proteinExistence type="predicted"/>
<dbReference type="PANTHER" id="PTHR11070">
    <property type="entry name" value="UVRD / RECB / PCRA DNA HELICASE FAMILY MEMBER"/>
    <property type="match status" value="1"/>
</dbReference>
<dbReference type="InterPro" id="IPR014017">
    <property type="entry name" value="DNA_helicase_UvrD-like_C"/>
</dbReference>
<dbReference type="Pfam" id="PF00580">
    <property type="entry name" value="UvrD-helicase"/>
    <property type="match status" value="1"/>
</dbReference>
<dbReference type="PROSITE" id="PS51198">
    <property type="entry name" value="UVRD_HELICASE_ATP_BIND"/>
    <property type="match status" value="1"/>
</dbReference>
<dbReference type="Pfam" id="PF05016">
    <property type="entry name" value="ParE_toxin"/>
    <property type="match status" value="1"/>
</dbReference>
<dbReference type="GO" id="GO:0005829">
    <property type="term" value="C:cytosol"/>
    <property type="evidence" value="ECO:0007669"/>
    <property type="project" value="TreeGrafter"/>
</dbReference>